<comment type="similarity">
    <text evidence="1">Belongs to the anhydro-N-acetylmuramic acid kinase family.</text>
</comment>
<proteinExistence type="inferred from homology"/>
<dbReference type="GO" id="GO:0097175">
    <property type="term" value="P:1,6-anhydro-N-acetyl-beta-muramic acid catabolic process"/>
    <property type="evidence" value="ECO:0007669"/>
    <property type="project" value="UniProtKB-UniRule"/>
</dbReference>
<sequence>MDGIDAALVDVTTNTLLAGITRSYGNEARTLLQVVLSGEKTGMATLCQLNHLIGREFAFAVHQLLETANTSSQEIIAIGSHGQTVVHDATASIPYTLQLGCAHTIAELTGITVVADFRTRDLVVGGLGAPFAPIYHQVLFEQVDYPFAVVNIGGIANVTLLTDAMSSSGYDTGPGNCLLDMWAQKHLGCSYDEGGRWGATGQVLEPLLSALLADPYFKRLPPKSIGKEYFSYSWLGNYLNVDCASHDVQATLLALTATTISQAIKDSHQPLKRLMICGGGAHNTALCSELARLLPDLTVNSTQSLGIDPDFIEAMMFAWLAEKTLSQTPLDLSRITGAKKPVILGAVYYSTRAKAYG</sequence>
<evidence type="ECO:0000313" key="3">
    <source>
        <dbReference type="Proteomes" id="UP000054858"/>
    </source>
</evidence>
<comment type="pathway">
    <text evidence="1">Cell wall biogenesis; peptidoglycan recycling.</text>
</comment>
<dbReference type="GO" id="GO:0006040">
    <property type="term" value="P:amino sugar metabolic process"/>
    <property type="evidence" value="ECO:0007669"/>
    <property type="project" value="InterPro"/>
</dbReference>
<dbReference type="GO" id="GO:0016773">
    <property type="term" value="F:phosphotransferase activity, alcohol group as acceptor"/>
    <property type="evidence" value="ECO:0007669"/>
    <property type="project" value="UniProtKB-UniRule"/>
</dbReference>
<gene>
    <name evidence="1 2" type="primary">anmK</name>
    <name evidence="2" type="ORF">Loak_1395</name>
</gene>
<dbReference type="PATRIC" id="fig|29423.5.peg.1461"/>
<comment type="caution">
    <text evidence="2">The sequence shown here is derived from an EMBL/GenBank/DDBJ whole genome shotgun (WGS) entry which is preliminary data.</text>
</comment>
<comment type="function">
    <text evidence="1">Catalyzes the specific phosphorylation of 1,6-anhydro-N-acetylmuramic acid (anhMurNAc) with the simultaneous cleavage of the 1,6-anhydro ring, generating MurNAc-6-P. Is required for the utilization of anhMurNAc either imported from the medium or derived from its own cell wall murein, and thus plays a role in cell wall recycling.</text>
</comment>
<dbReference type="InterPro" id="IPR043129">
    <property type="entry name" value="ATPase_NBD"/>
</dbReference>
<dbReference type="PANTHER" id="PTHR30605">
    <property type="entry name" value="ANHYDRO-N-ACETYLMURAMIC ACID KINASE"/>
    <property type="match status" value="1"/>
</dbReference>
<dbReference type="EC" id="2.7.1.170" evidence="1"/>
<dbReference type="Pfam" id="PF03702">
    <property type="entry name" value="AnmK"/>
    <property type="match status" value="1"/>
</dbReference>
<dbReference type="EMBL" id="LNYP01000029">
    <property type="protein sequence ID" value="KTD37719.1"/>
    <property type="molecule type" value="Genomic_DNA"/>
</dbReference>
<accession>A0A0W0WZH2</accession>
<name>A0A0W0WZH2_9GAMM</name>
<dbReference type="GO" id="GO:0009254">
    <property type="term" value="P:peptidoglycan turnover"/>
    <property type="evidence" value="ECO:0007669"/>
    <property type="project" value="UniProtKB-UniRule"/>
</dbReference>
<dbReference type="Gene3D" id="3.30.420.40">
    <property type="match status" value="2"/>
</dbReference>
<dbReference type="GO" id="GO:0016301">
    <property type="term" value="F:kinase activity"/>
    <property type="evidence" value="ECO:0007669"/>
    <property type="project" value="UniProtKB-KW"/>
</dbReference>
<keyword evidence="1" id="KW-0067">ATP-binding</keyword>
<dbReference type="UniPathway" id="UPA00343"/>
<evidence type="ECO:0000256" key="1">
    <source>
        <dbReference type="HAMAP-Rule" id="MF_01270"/>
    </source>
</evidence>
<dbReference type="SUPFAM" id="SSF53067">
    <property type="entry name" value="Actin-like ATPase domain"/>
    <property type="match status" value="1"/>
</dbReference>
<comment type="caution">
    <text evidence="1">Lacks conserved residue(s) required for the propagation of feature annotation.</text>
</comment>
<dbReference type="NCBIfam" id="NF007139">
    <property type="entry name" value="PRK09585.1-3"/>
    <property type="match status" value="1"/>
</dbReference>
<keyword evidence="1" id="KW-0119">Carbohydrate metabolism</keyword>
<keyword evidence="1" id="KW-0808">Transferase</keyword>
<comment type="catalytic activity">
    <reaction evidence="1">
        <text>1,6-anhydro-N-acetyl-beta-muramate + ATP + H2O = N-acetyl-D-muramate 6-phosphate + ADP + H(+)</text>
        <dbReference type="Rhea" id="RHEA:24952"/>
        <dbReference type="ChEBI" id="CHEBI:15377"/>
        <dbReference type="ChEBI" id="CHEBI:15378"/>
        <dbReference type="ChEBI" id="CHEBI:30616"/>
        <dbReference type="ChEBI" id="CHEBI:58690"/>
        <dbReference type="ChEBI" id="CHEBI:58722"/>
        <dbReference type="ChEBI" id="CHEBI:456216"/>
        <dbReference type="EC" id="2.7.1.170"/>
    </reaction>
</comment>
<reference evidence="2 3" key="1">
    <citation type="submission" date="2015-11" db="EMBL/GenBank/DDBJ databases">
        <title>Genomic analysis of 38 Legionella species identifies large and diverse effector repertoires.</title>
        <authorList>
            <person name="Burstein D."/>
            <person name="Amaro F."/>
            <person name="Zusman T."/>
            <person name="Lifshitz Z."/>
            <person name="Cohen O."/>
            <person name="Gilbert J.A."/>
            <person name="Pupko T."/>
            <person name="Shuman H.A."/>
            <person name="Segal G."/>
        </authorList>
    </citation>
    <scope>NUCLEOTIDE SEQUENCE [LARGE SCALE GENOMIC DNA]</scope>
    <source>
        <strain evidence="2 3">Oak Ridge-10</strain>
    </source>
</reference>
<dbReference type="HAMAP" id="MF_01270">
    <property type="entry name" value="AnhMurNAc_kinase"/>
    <property type="match status" value="1"/>
</dbReference>
<keyword evidence="1 2" id="KW-0418">Kinase</keyword>
<organism evidence="2 3">
    <name type="scientific">Legionella oakridgensis</name>
    <dbReference type="NCBI Taxonomy" id="29423"/>
    <lineage>
        <taxon>Bacteria</taxon>
        <taxon>Pseudomonadati</taxon>
        <taxon>Pseudomonadota</taxon>
        <taxon>Gammaproteobacteria</taxon>
        <taxon>Legionellales</taxon>
        <taxon>Legionellaceae</taxon>
        <taxon>Legionella</taxon>
    </lineage>
</organism>
<dbReference type="AlphaFoldDB" id="A0A0W0WZH2"/>
<dbReference type="Proteomes" id="UP000054858">
    <property type="component" value="Unassembled WGS sequence"/>
</dbReference>
<dbReference type="GO" id="GO:0005524">
    <property type="term" value="F:ATP binding"/>
    <property type="evidence" value="ECO:0007669"/>
    <property type="project" value="UniProtKB-UniRule"/>
</dbReference>
<dbReference type="UniPathway" id="UPA00544"/>
<keyword evidence="1" id="KW-0547">Nucleotide-binding</keyword>
<protein>
    <recommendedName>
        <fullName evidence="1">Anhydro-N-acetylmuramic acid kinase</fullName>
        <ecNumber evidence="1">2.7.1.170</ecNumber>
    </recommendedName>
    <alternativeName>
        <fullName evidence="1">AnhMurNAc kinase</fullName>
    </alternativeName>
</protein>
<dbReference type="PANTHER" id="PTHR30605:SF0">
    <property type="entry name" value="ANHYDRO-N-ACETYLMURAMIC ACID KINASE"/>
    <property type="match status" value="1"/>
</dbReference>
<comment type="pathway">
    <text evidence="1">Amino-sugar metabolism; 1,6-anhydro-N-acetylmuramate degradation.</text>
</comment>
<dbReference type="InterPro" id="IPR005338">
    <property type="entry name" value="Anhydro_N_Ac-Mur_kinase"/>
</dbReference>
<evidence type="ECO:0000313" key="2">
    <source>
        <dbReference type="EMBL" id="KTD37719.1"/>
    </source>
</evidence>